<dbReference type="Gene3D" id="3.90.70.10">
    <property type="entry name" value="Cysteine proteinases"/>
    <property type="match status" value="1"/>
</dbReference>
<dbReference type="EMBL" id="HG996472">
    <property type="protein sequence ID" value="CAG1831062.1"/>
    <property type="molecule type" value="Genomic_DNA"/>
</dbReference>
<dbReference type="AlphaFoldDB" id="A0A804K4Q9"/>
<dbReference type="GO" id="GO:0005829">
    <property type="term" value="C:cytosol"/>
    <property type="evidence" value="ECO:0000318"/>
    <property type="project" value="GO_Central"/>
</dbReference>
<proteinExistence type="inferred from homology"/>
<evidence type="ECO:0000259" key="8">
    <source>
        <dbReference type="PROSITE" id="PS50235"/>
    </source>
</evidence>
<dbReference type="InParanoid" id="A0A804K4Q9"/>
<reference evidence="10" key="2">
    <citation type="submission" date="2021-05" db="UniProtKB">
        <authorList>
            <consortium name="EnsemblPlants"/>
        </authorList>
    </citation>
    <scope>IDENTIFICATION</scope>
    <source>
        <strain evidence="10">subsp. malaccensis</strain>
    </source>
</reference>
<keyword evidence="5 7" id="KW-0378">Hydrolase</keyword>
<dbReference type="EnsemblPlants" id="Ma08_t09580.1">
    <property type="protein sequence ID" value="Ma08_p09580.1"/>
    <property type="gene ID" value="Ma08_g09580"/>
</dbReference>
<dbReference type="InterPro" id="IPR018200">
    <property type="entry name" value="USP_CS"/>
</dbReference>
<dbReference type="PROSITE" id="PS00973">
    <property type="entry name" value="USP_2"/>
    <property type="match status" value="1"/>
</dbReference>
<evidence type="ECO:0000313" key="9">
    <source>
        <dbReference type="EMBL" id="CAG1831062.1"/>
    </source>
</evidence>
<dbReference type="FunFam" id="3.90.70.10:FF:000108">
    <property type="entry name" value="Ubiquitin carboxyl-terminal hydrolase"/>
    <property type="match status" value="1"/>
</dbReference>
<dbReference type="InterPro" id="IPR050164">
    <property type="entry name" value="Peptidase_C19"/>
</dbReference>
<name>A0A804K4Q9_MUSAM</name>
<dbReference type="Proteomes" id="UP000012960">
    <property type="component" value="Unplaced"/>
</dbReference>
<keyword evidence="6 7" id="KW-0788">Thiol protease</keyword>
<evidence type="ECO:0000256" key="6">
    <source>
        <dbReference type="ARBA" id="ARBA00022807"/>
    </source>
</evidence>
<dbReference type="GO" id="GO:0016579">
    <property type="term" value="P:protein deubiquitination"/>
    <property type="evidence" value="ECO:0007669"/>
    <property type="project" value="InterPro"/>
</dbReference>
<comment type="similarity">
    <text evidence="2 7">Belongs to the peptidase C19 family.</text>
</comment>
<dbReference type="OMA" id="INTSNTC"/>
<dbReference type="GO" id="GO:0006508">
    <property type="term" value="P:proteolysis"/>
    <property type="evidence" value="ECO:0007669"/>
    <property type="project" value="UniProtKB-KW"/>
</dbReference>
<dbReference type="Gramene" id="Ma08_t09580.1">
    <property type="protein sequence ID" value="Ma08_p09580.1"/>
    <property type="gene ID" value="Ma08_g09580"/>
</dbReference>
<evidence type="ECO:0000313" key="11">
    <source>
        <dbReference type="Proteomes" id="UP000012960"/>
    </source>
</evidence>
<evidence type="ECO:0000313" key="10">
    <source>
        <dbReference type="EnsemblPlants" id="Ma08_p09580.1"/>
    </source>
</evidence>
<protein>
    <recommendedName>
        <fullName evidence="7">Ubiquitin carboxyl-terminal hydrolase</fullName>
        <ecNumber evidence="7">3.4.19.12</ecNumber>
    </recommendedName>
</protein>
<dbReference type="InterPro" id="IPR001394">
    <property type="entry name" value="Peptidase_C19_UCH"/>
</dbReference>
<dbReference type="GO" id="GO:0004843">
    <property type="term" value="F:cysteine-type deubiquitinase activity"/>
    <property type="evidence" value="ECO:0000318"/>
    <property type="project" value="GO_Central"/>
</dbReference>
<dbReference type="PANTHER" id="PTHR24006:SF687">
    <property type="entry name" value="UBIQUITIN CARBOXYL-TERMINAL HYDROLASE 10"/>
    <property type="match status" value="1"/>
</dbReference>
<dbReference type="Pfam" id="PF00443">
    <property type="entry name" value="UCH"/>
    <property type="match status" value="1"/>
</dbReference>
<accession>A0A804K4Q9</accession>
<evidence type="ECO:0000256" key="2">
    <source>
        <dbReference type="ARBA" id="ARBA00009085"/>
    </source>
</evidence>
<keyword evidence="11" id="KW-1185">Reference proteome</keyword>
<organism evidence="10 11">
    <name type="scientific">Musa acuminata subsp. malaccensis</name>
    <name type="common">Wild banana</name>
    <name type="synonym">Musa malaccensis</name>
    <dbReference type="NCBI Taxonomy" id="214687"/>
    <lineage>
        <taxon>Eukaryota</taxon>
        <taxon>Viridiplantae</taxon>
        <taxon>Streptophyta</taxon>
        <taxon>Embryophyta</taxon>
        <taxon>Tracheophyta</taxon>
        <taxon>Spermatophyta</taxon>
        <taxon>Magnoliopsida</taxon>
        <taxon>Liliopsida</taxon>
        <taxon>Zingiberales</taxon>
        <taxon>Musaceae</taxon>
        <taxon>Musa</taxon>
    </lineage>
</organism>
<dbReference type="FunCoup" id="A0A804K4Q9">
    <property type="interactions" value="2444"/>
</dbReference>
<evidence type="ECO:0000256" key="7">
    <source>
        <dbReference type="RuleBase" id="RU366025"/>
    </source>
</evidence>
<evidence type="ECO:0000256" key="5">
    <source>
        <dbReference type="ARBA" id="ARBA00022801"/>
    </source>
</evidence>
<reference evidence="9" key="1">
    <citation type="submission" date="2021-03" db="EMBL/GenBank/DDBJ databases">
        <authorList>
            <consortium name="Genoscope - CEA"/>
            <person name="William W."/>
        </authorList>
    </citation>
    <scope>NUCLEOTIDE SEQUENCE</scope>
    <source>
        <strain evidence="9">Doubled-haploid Pahang</strain>
    </source>
</reference>
<gene>
    <name evidence="9" type="ORF">GSMUA_343160.1</name>
</gene>
<keyword evidence="3 7" id="KW-0645">Protease</keyword>
<sequence length="528" mass="57951">MHFFKQVLIFGSFTEEETRLFQRQSAACMCSFEKAGRHFGSVDFASESKEHNSSARSNSIQVSNVIADLACKNEPGKINNWLQTSKANGEAINSCQDDELMEKRKDTLGLVSPHITEKGVAGAELSASPKVQEGWVQASKANSISVDSSAIESPVVDIPKALADKAPNVKSILPRGLINSGNLCFLNATLQALLSCSLFVQLLQDLRSQSIPEIGYPTLHTFIKFISEFDMPDVLSAKSNVKVTFESGKSFSPIMFDAVLKRFTPDLPIGISSRPRQEDAQEFLSFIMDQMHDELLKLDGIFASTDGGEVPLISSSEDDGWETVGPKNRSAITRTQSFFPSRLSAIFGGQLRSVVKARGNKASATVQPFLLLHLDIFPESVNTIEDALHLFAAPETLEGYRTSAGKAGLVSASKSVKLQKLSKVMILHLMRFSYGSEGSTKLHKPVHFPLELVLVHELIVSPSSESRRYELVATITHHGQGPSEGHYTANAKCSSGRWLHYDDASVTAVTPNKVLHDRAYVLFYKQIQ</sequence>
<evidence type="ECO:0000256" key="1">
    <source>
        <dbReference type="ARBA" id="ARBA00000707"/>
    </source>
</evidence>
<comment type="function">
    <text evidence="7">Recognizes and hydrolyzes the peptide bond at the C-terminal Gly of ubiquitin. Involved in the processing of poly-ubiquitin precursors as well as that of ubiquitinated proteins.</text>
</comment>
<evidence type="ECO:0000256" key="3">
    <source>
        <dbReference type="ARBA" id="ARBA00022670"/>
    </source>
</evidence>
<dbReference type="InterPro" id="IPR028889">
    <property type="entry name" value="USP"/>
</dbReference>
<dbReference type="InterPro" id="IPR038765">
    <property type="entry name" value="Papain-like_cys_pep_sf"/>
</dbReference>
<dbReference type="SUPFAM" id="SSF54001">
    <property type="entry name" value="Cysteine proteinases"/>
    <property type="match status" value="1"/>
</dbReference>
<evidence type="ECO:0000256" key="4">
    <source>
        <dbReference type="ARBA" id="ARBA00022786"/>
    </source>
</evidence>
<keyword evidence="4 7" id="KW-0833">Ubl conjugation pathway</keyword>
<dbReference type="EC" id="3.4.19.12" evidence="7"/>
<dbReference type="PANTHER" id="PTHR24006">
    <property type="entry name" value="UBIQUITIN CARBOXYL-TERMINAL HYDROLASE"/>
    <property type="match status" value="1"/>
</dbReference>
<dbReference type="PROSITE" id="PS00972">
    <property type="entry name" value="USP_1"/>
    <property type="match status" value="1"/>
</dbReference>
<feature type="domain" description="USP" evidence="8">
    <location>
        <begin position="175"/>
        <end position="527"/>
    </location>
</feature>
<dbReference type="PROSITE" id="PS50235">
    <property type="entry name" value="USP_3"/>
    <property type="match status" value="1"/>
</dbReference>
<comment type="catalytic activity">
    <reaction evidence="1 7">
        <text>Thiol-dependent hydrolysis of ester, thioester, amide, peptide and isopeptide bonds formed by the C-terminal Gly of ubiquitin (a 76-residue protein attached to proteins as an intracellular targeting signal).</text>
        <dbReference type="EC" id="3.4.19.12"/>
    </reaction>
</comment>
<dbReference type="GO" id="GO:0005634">
    <property type="term" value="C:nucleus"/>
    <property type="evidence" value="ECO:0000318"/>
    <property type="project" value="GO_Central"/>
</dbReference>
<dbReference type="GO" id="GO:0031647">
    <property type="term" value="P:regulation of protein stability"/>
    <property type="evidence" value="ECO:0000318"/>
    <property type="project" value="GO_Central"/>
</dbReference>